<keyword evidence="6" id="KW-0808">Transferase</keyword>
<dbReference type="InterPro" id="IPR017441">
    <property type="entry name" value="Protein_kinase_ATP_BS"/>
</dbReference>
<dbReference type="Gene3D" id="3.30.200.20">
    <property type="entry name" value="Phosphorylase Kinase, domain 1"/>
    <property type="match status" value="1"/>
</dbReference>
<dbReference type="SMART" id="SM00220">
    <property type="entry name" value="S_TKc"/>
    <property type="match status" value="1"/>
</dbReference>
<dbReference type="InterPro" id="IPR001245">
    <property type="entry name" value="Ser-Thr/Tyr_kinase_cat_dom"/>
</dbReference>
<dbReference type="SUPFAM" id="SSF52058">
    <property type="entry name" value="L domain-like"/>
    <property type="match status" value="1"/>
</dbReference>
<evidence type="ECO:0000256" key="9">
    <source>
        <dbReference type="ARBA" id="ARBA00022840"/>
    </source>
</evidence>
<dbReference type="InterPro" id="IPR000719">
    <property type="entry name" value="Prot_kinase_dom"/>
</dbReference>
<dbReference type="InterPro" id="IPR008271">
    <property type="entry name" value="Ser/Thr_kinase_AS"/>
</dbReference>
<comment type="caution">
    <text evidence="14">The sequence shown here is derived from an EMBL/GenBank/DDBJ whole genome shotgun (WGS) entry which is preliminary data.</text>
</comment>
<dbReference type="GO" id="GO:0004674">
    <property type="term" value="F:protein serine/threonine kinase activity"/>
    <property type="evidence" value="ECO:0007669"/>
    <property type="project" value="UniProtKB-KW"/>
</dbReference>
<feature type="compositionally biased region" description="Low complexity" evidence="11">
    <location>
        <begin position="688"/>
        <end position="698"/>
    </location>
</feature>
<dbReference type="Gene3D" id="2.60.120.260">
    <property type="entry name" value="Galactose-binding domain-like"/>
    <property type="match status" value="1"/>
</dbReference>
<dbReference type="PROSITE" id="PS00108">
    <property type="entry name" value="PROTEIN_KINASE_ST"/>
    <property type="match status" value="1"/>
</dbReference>
<keyword evidence="5" id="KW-0433">Leucine-rich repeat</keyword>
<evidence type="ECO:0000256" key="6">
    <source>
        <dbReference type="ARBA" id="ARBA00022679"/>
    </source>
</evidence>
<keyword evidence="12" id="KW-0472">Membrane</keyword>
<keyword evidence="4" id="KW-0723">Serine/threonine-protein kinase</keyword>
<evidence type="ECO:0000313" key="14">
    <source>
        <dbReference type="EMBL" id="KAK2077818.1"/>
    </source>
</evidence>
<evidence type="ECO:0000256" key="12">
    <source>
        <dbReference type="SAM" id="Phobius"/>
    </source>
</evidence>
<dbReference type="Pfam" id="PF08263">
    <property type="entry name" value="LRRNT_2"/>
    <property type="match status" value="1"/>
</dbReference>
<dbReference type="GO" id="GO:0005524">
    <property type="term" value="F:ATP binding"/>
    <property type="evidence" value="ECO:0007669"/>
    <property type="project" value="UniProtKB-UniRule"/>
</dbReference>
<feature type="region of interest" description="Disordered" evidence="11">
    <location>
        <begin position="1061"/>
        <end position="1178"/>
    </location>
</feature>
<evidence type="ECO:0000256" key="11">
    <source>
        <dbReference type="SAM" id="MobiDB-lite"/>
    </source>
</evidence>
<dbReference type="InterPro" id="IPR051681">
    <property type="entry name" value="Ser/Thr_Kinases-Pseudokinases"/>
</dbReference>
<feature type="binding site" evidence="10">
    <location>
        <position position="786"/>
    </location>
    <ligand>
        <name>ATP</name>
        <dbReference type="ChEBI" id="CHEBI:30616"/>
    </ligand>
</feature>
<dbReference type="CDD" id="cd13999">
    <property type="entry name" value="STKc_MAP3K-like"/>
    <property type="match status" value="1"/>
</dbReference>
<dbReference type="Proteomes" id="UP001255856">
    <property type="component" value="Unassembled WGS sequence"/>
</dbReference>
<proteinExistence type="inferred from homology"/>
<gene>
    <name evidence="14" type="ORF">QBZ16_004666</name>
</gene>
<evidence type="ECO:0000256" key="2">
    <source>
        <dbReference type="ARBA" id="ARBA00004430"/>
    </source>
</evidence>
<feature type="compositionally biased region" description="Polar residues" evidence="11">
    <location>
        <begin position="1156"/>
        <end position="1169"/>
    </location>
</feature>
<evidence type="ECO:0000256" key="1">
    <source>
        <dbReference type="ARBA" id="ARBA00004370"/>
    </source>
</evidence>
<dbReference type="PROSITE" id="PS00107">
    <property type="entry name" value="PROTEIN_KINASE_ATP"/>
    <property type="match status" value="1"/>
</dbReference>
<keyword evidence="8" id="KW-0418">Kinase</keyword>
<dbReference type="PROSITE" id="PS50011">
    <property type="entry name" value="PROTEIN_KINASE_DOM"/>
    <property type="match status" value="1"/>
</dbReference>
<evidence type="ECO:0000259" key="13">
    <source>
        <dbReference type="PROSITE" id="PS50011"/>
    </source>
</evidence>
<dbReference type="PANTHER" id="PTHR44329">
    <property type="entry name" value="SERINE/THREONINE-PROTEIN KINASE TNNI3K-RELATED"/>
    <property type="match status" value="1"/>
</dbReference>
<dbReference type="AlphaFoldDB" id="A0AAD9IHS5"/>
<keyword evidence="9 10" id="KW-0067">ATP-binding</keyword>
<comment type="subcellular location">
    <subcellularLocation>
        <location evidence="2">Cytoplasm</location>
        <location evidence="2">Cytoskeleton</location>
        <location evidence="2">Cilium axoneme</location>
    </subcellularLocation>
    <subcellularLocation>
        <location evidence="1">Membrane</location>
    </subcellularLocation>
</comment>
<keyword evidence="15" id="KW-1185">Reference proteome</keyword>
<feature type="compositionally biased region" description="Pro residues" evidence="11">
    <location>
        <begin position="1064"/>
        <end position="1075"/>
    </location>
</feature>
<dbReference type="GO" id="GO:0016020">
    <property type="term" value="C:membrane"/>
    <property type="evidence" value="ECO:0007669"/>
    <property type="project" value="UniProtKB-SubCell"/>
</dbReference>
<keyword evidence="12" id="KW-0812">Transmembrane</keyword>
<dbReference type="SUPFAM" id="SSF56112">
    <property type="entry name" value="Protein kinase-like (PK-like)"/>
    <property type="match status" value="1"/>
</dbReference>
<organism evidence="14 15">
    <name type="scientific">Prototheca wickerhamii</name>
    <dbReference type="NCBI Taxonomy" id="3111"/>
    <lineage>
        <taxon>Eukaryota</taxon>
        <taxon>Viridiplantae</taxon>
        <taxon>Chlorophyta</taxon>
        <taxon>core chlorophytes</taxon>
        <taxon>Trebouxiophyceae</taxon>
        <taxon>Chlorellales</taxon>
        <taxon>Chlorellaceae</taxon>
        <taxon>Prototheca</taxon>
    </lineage>
</organism>
<feature type="transmembrane region" description="Helical" evidence="12">
    <location>
        <begin position="575"/>
        <end position="601"/>
    </location>
</feature>
<keyword evidence="12" id="KW-1133">Transmembrane helix</keyword>
<evidence type="ECO:0000256" key="10">
    <source>
        <dbReference type="PROSITE-ProRule" id="PRU10141"/>
    </source>
</evidence>
<keyword evidence="7 10" id="KW-0547">Nucleotide-binding</keyword>
<evidence type="ECO:0000256" key="3">
    <source>
        <dbReference type="ARBA" id="ARBA00008684"/>
    </source>
</evidence>
<comment type="similarity">
    <text evidence="3">Belongs to the protein kinase superfamily. Ser/Thr protein kinase family.</text>
</comment>
<dbReference type="Gene3D" id="3.80.10.10">
    <property type="entry name" value="Ribonuclease Inhibitor"/>
    <property type="match status" value="1"/>
</dbReference>
<dbReference type="Gene3D" id="1.10.510.10">
    <property type="entry name" value="Transferase(Phosphotransferase) domain 1"/>
    <property type="match status" value="1"/>
</dbReference>
<name>A0AAD9IHS5_PROWI</name>
<reference evidence="14" key="1">
    <citation type="submission" date="2021-01" db="EMBL/GenBank/DDBJ databases">
        <authorList>
            <person name="Eckstrom K.M.E."/>
        </authorList>
    </citation>
    <scope>NUCLEOTIDE SEQUENCE</scope>
    <source>
        <strain evidence="14">UVCC 0001</strain>
    </source>
</reference>
<protein>
    <recommendedName>
        <fullName evidence="13">Protein kinase domain-containing protein</fullName>
    </recommendedName>
</protein>
<dbReference type="Pfam" id="PF07714">
    <property type="entry name" value="PK_Tyr_Ser-Thr"/>
    <property type="match status" value="1"/>
</dbReference>
<evidence type="ECO:0000256" key="5">
    <source>
        <dbReference type="ARBA" id="ARBA00022614"/>
    </source>
</evidence>
<evidence type="ECO:0000313" key="15">
    <source>
        <dbReference type="Proteomes" id="UP001255856"/>
    </source>
</evidence>
<feature type="domain" description="Protein kinase" evidence="13">
    <location>
        <begin position="759"/>
        <end position="1054"/>
    </location>
</feature>
<dbReference type="GO" id="GO:0005930">
    <property type="term" value="C:axoneme"/>
    <property type="evidence" value="ECO:0007669"/>
    <property type="project" value="UniProtKB-SubCell"/>
</dbReference>
<evidence type="ECO:0000256" key="4">
    <source>
        <dbReference type="ARBA" id="ARBA00022527"/>
    </source>
</evidence>
<accession>A0AAD9IHS5</accession>
<feature type="compositionally biased region" description="Polar residues" evidence="11">
    <location>
        <begin position="674"/>
        <end position="687"/>
    </location>
</feature>
<dbReference type="InterPro" id="IPR032675">
    <property type="entry name" value="LRR_dom_sf"/>
</dbReference>
<dbReference type="PANTHER" id="PTHR44329:SF289">
    <property type="entry name" value="SERINE_THREONINE-PROTEIN KINASE VIK"/>
    <property type="match status" value="1"/>
</dbReference>
<dbReference type="InterPro" id="IPR013210">
    <property type="entry name" value="LRR_N_plant-typ"/>
</dbReference>
<dbReference type="EMBL" id="JASFZW010000006">
    <property type="protein sequence ID" value="KAK2077818.1"/>
    <property type="molecule type" value="Genomic_DNA"/>
</dbReference>
<feature type="compositionally biased region" description="Low complexity" evidence="11">
    <location>
        <begin position="659"/>
        <end position="668"/>
    </location>
</feature>
<dbReference type="InterPro" id="IPR011009">
    <property type="entry name" value="Kinase-like_dom_sf"/>
</dbReference>
<evidence type="ECO:0000256" key="7">
    <source>
        <dbReference type="ARBA" id="ARBA00022741"/>
    </source>
</evidence>
<evidence type="ECO:0000256" key="8">
    <source>
        <dbReference type="ARBA" id="ARBA00022777"/>
    </source>
</evidence>
<feature type="compositionally biased region" description="Low complexity" evidence="11">
    <location>
        <begin position="1076"/>
        <end position="1091"/>
    </location>
</feature>
<feature type="region of interest" description="Disordered" evidence="11">
    <location>
        <begin position="647"/>
        <end position="718"/>
    </location>
</feature>
<sequence length="1178" mass="123028">MEASALMAQARLIENSSAVLSSWNYPSSVPCDADFTGRSAWTGITCTSGMVTEINLASRGLKGQLSGELSLLEAVVAMYLQNNSFSGPLPAGWTFGQLRLIYLADNQLNGSLPEEWGDSAAFPMLALVLLENNDLGGQVPDTWWDSDAFHALGTAFVVRPGNPSLCGPVRGVADINGTQLEFLHRDLFEHGTAVLITNTLGPCLRRCSLDEAAVLSISTNFFDLAATAQLPLNDIAIYNPGIRNEVGEDVLLPCYVAGYAPPAMYSGANAAYRQFAGGHQIPADSPGGAASAGEVVRGRYRAIGDSHYVGSSNRYTGARTLPLWWFVDLVGPMQVAAVVIVANSDLESASIWAANDTTAIAAPGNARLAEGLALSSPDLLGVMAFNGSMDTTGQYLLLTSDAVTPSGAPSPDGFDLRHMQVYPTLGDAARNKPAALSDGSTTALVTDGDNGTCIVVPTNGRTGAAYAQVDLGYSALVALVGVVAGNIASQWTPSIFVTEQPTTDFFALPASAACGGGGLYVANESYTALPCFIRGRYVALAVPNQGQLHICQVAAYIGDEVILGPPDATSAQQDVALLVAVPIAALLGAVVVILVGAYFIVRRNYRRRKPGVAPPKFLPWLWLVCRAPLAGRQGAPARGAHALAANVTQRGQRHDPKHAAPSSASASPPASPRNPFTVSGSSLQDEQGSLGSLSKLELGAGGGPGPLTSSLGTNGGMSVQMSGVRVRTAQGSLEVGSTDLTKLPQGAAETLNVVDMAAVTLLRVIGEGSFGQVWLASYCETTVAVKMLVLRAAPTGGSEAGTGRLGSGTLETRMSSGRLALMQDDLQKEATIMARLRHPNCCQYLGICLDPPSLLMEYCAQRSVDTVLASARHDVRVAASLSWARLLSMAFDAAKGMLYLHTRSPPIVHRDLKSANLLLDSQWHVKVADFNLSRAMDAGQMMSTITVTNPRWLSPEILQGGPATMPSDVYAFGTLMWELLTWELPFANMNPYQIINLVHSAGPPGLTVPAPDQLAAGPLADYDEYVALMRACWALDTRQRPTMATVASRLKAMLRRELAAGPAAPSPFGPAPSSPSPSAALRARAPAGPFASVSSSGLDGEGALVSLPTPRSRRSGTQASAGSTLGGDVYSGQSGDATPGRSAGEATPGRSGSPPDAQSRQQASGTLETYGSDEPLTI</sequence>